<dbReference type="EMBL" id="ML978126">
    <property type="protein sequence ID" value="KAF2098505.1"/>
    <property type="molecule type" value="Genomic_DNA"/>
</dbReference>
<dbReference type="PIRSF" id="PIRSF002134">
    <property type="entry name" value="Ribosomal_S13"/>
    <property type="match status" value="1"/>
</dbReference>
<evidence type="ECO:0000256" key="2">
    <source>
        <dbReference type="ARBA" id="ARBA00022980"/>
    </source>
</evidence>
<dbReference type="InterPro" id="IPR018269">
    <property type="entry name" value="Ribosomal_uS13_CS"/>
</dbReference>
<dbReference type="SUPFAM" id="SSF46946">
    <property type="entry name" value="S13-like H2TH domain"/>
    <property type="match status" value="1"/>
</dbReference>
<dbReference type="Pfam" id="PF00416">
    <property type="entry name" value="Ribosomal_S13"/>
    <property type="match status" value="1"/>
</dbReference>
<dbReference type="PROSITE" id="PS00646">
    <property type="entry name" value="RIBOSOMAL_S13_1"/>
    <property type="match status" value="1"/>
</dbReference>
<feature type="non-terminal residue" evidence="5">
    <location>
        <position position="1"/>
    </location>
</feature>
<organism evidence="5 6">
    <name type="scientific">Rhizodiscina lignyota</name>
    <dbReference type="NCBI Taxonomy" id="1504668"/>
    <lineage>
        <taxon>Eukaryota</taxon>
        <taxon>Fungi</taxon>
        <taxon>Dikarya</taxon>
        <taxon>Ascomycota</taxon>
        <taxon>Pezizomycotina</taxon>
        <taxon>Dothideomycetes</taxon>
        <taxon>Pleosporomycetidae</taxon>
        <taxon>Aulographales</taxon>
        <taxon>Rhizodiscinaceae</taxon>
        <taxon>Rhizodiscina</taxon>
    </lineage>
</organism>
<evidence type="ECO:0000256" key="1">
    <source>
        <dbReference type="ARBA" id="ARBA00008080"/>
    </source>
</evidence>
<dbReference type="GO" id="GO:0003735">
    <property type="term" value="F:structural constituent of ribosome"/>
    <property type="evidence" value="ECO:0007669"/>
    <property type="project" value="InterPro"/>
</dbReference>
<comment type="caution">
    <text evidence="5">The sequence shown here is derived from an EMBL/GenBank/DDBJ whole genome shotgun (WGS) entry which is preliminary data.</text>
</comment>
<dbReference type="InterPro" id="IPR010979">
    <property type="entry name" value="Ribosomal_uS13-like_H2TH"/>
</dbReference>
<comment type="similarity">
    <text evidence="1 4">Belongs to the universal ribosomal protein uS13 family.</text>
</comment>
<reference evidence="5" key="1">
    <citation type="journal article" date="2020" name="Stud. Mycol.">
        <title>101 Dothideomycetes genomes: a test case for predicting lifestyles and emergence of pathogens.</title>
        <authorList>
            <person name="Haridas S."/>
            <person name="Albert R."/>
            <person name="Binder M."/>
            <person name="Bloem J."/>
            <person name="Labutti K."/>
            <person name="Salamov A."/>
            <person name="Andreopoulos B."/>
            <person name="Baker S."/>
            <person name="Barry K."/>
            <person name="Bills G."/>
            <person name="Bluhm B."/>
            <person name="Cannon C."/>
            <person name="Castanera R."/>
            <person name="Culley D."/>
            <person name="Daum C."/>
            <person name="Ezra D."/>
            <person name="Gonzalez J."/>
            <person name="Henrissat B."/>
            <person name="Kuo A."/>
            <person name="Liang C."/>
            <person name="Lipzen A."/>
            <person name="Lutzoni F."/>
            <person name="Magnuson J."/>
            <person name="Mondo S."/>
            <person name="Nolan M."/>
            <person name="Ohm R."/>
            <person name="Pangilinan J."/>
            <person name="Park H.-J."/>
            <person name="Ramirez L."/>
            <person name="Alfaro M."/>
            <person name="Sun H."/>
            <person name="Tritt A."/>
            <person name="Yoshinaga Y."/>
            <person name="Zwiers L.-H."/>
            <person name="Turgeon B."/>
            <person name="Goodwin S."/>
            <person name="Spatafora J."/>
            <person name="Crous P."/>
            <person name="Grigoriev I."/>
        </authorList>
    </citation>
    <scope>NUCLEOTIDE SEQUENCE</scope>
    <source>
        <strain evidence="5">CBS 133067</strain>
    </source>
</reference>
<dbReference type="PANTHER" id="PTHR10871">
    <property type="entry name" value="30S RIBOSOMAL PROTEIN S13/40S RIBOSOMAL PROTEIN S18"/>
    <property type="match status" value="1"/>
</dbReference>
<gene>
    <name evidence="5" type="ORF">NA57DRAFT_39270</name>
</gene>
<dbReference type="PROSITE" id="PS50159">
    <property type="entry name" value="RIBOSOMAL_S13_2"/>
    <property type="match status" value="1"/>
</dbReference>
<dbReference type="InterPro" id="IPR027437">
    <property type="entry name" value="Rbsml_uS13_C"/>
</dbReference>
<sequence>ALESFYGIGPTISARVMAHFHLHPTAKIGSLRNQQLTDLTQHLSDMKIENDLRKTMQENIRRLRDMGTYRGRRHYAGLPVRGQRTRSQVRESIMSKL</sequence>
<dbReference type="OrthoDB" id="525520at2759"/>
<dbReference type="InterPro" id="IPR001892">
    <property type="entry name" value="Ribosomal_uS13"/>
</dbReference>
<dbReference type="Gene3D" id="4.10.910.10">
    <property type="entry name" value="30s ribosomal protein s13, domain 2"/>
    <property type="match status" value="1"/>
</dbReference>
<dbReference type="Proteomes" id="UP000799772">
    <property type="component" value="Unassembled WGS sequence"/>
</dbReference>
<dbReference type="GO" id="GO:0005739">
    <property type="term" value="C:mitochondrion"/>
    <property type="evidence" value="ECO:0007669"/>
    <property type="project" value="TreeGrafter"/>
</dbReference>
<evidence type="ECO:0000256" key="3">
    <source>
        <dbReference type="ARBA" id="ARBA00023274"/>
    </source>
</evidence>
<dbReference type="PANTHER" id="PTHR10871:SF1">
    <property type="entry name" value="SMALL RIBOSOMAL SUBUNIT PROTEIN US13M"/>
    <property type="match status" value="1"/>
</dbReference>
<dbReference type="Gene3D" id="1.10.8.50">
    <property type="match status" value="1"/>
</dbReference>
<keyword evidence="3 4" id="KW-0687">Ribonucleoprotein</keyword>
<proteinExistence type="inferred from homology"/>
<evidence type="ECO:0000256" key="4">
    <source>
        <dbReference type="RuleBase" id="RU003830"/>
    </source>
</evidence>
<dbReference type="GO" id="GO:0015935">
    <property type="term" value="C:small ribosomal subunit"/>
    <property type="evidence" value="ECO:0007669"/>
    <property type="project" value="TreeGrafter"/>
</dbReference>
<protein>
    <submittedName>
        <fullName evidence="5">Mitochondrial 40S ribosomal protein</fullName>
    </submittedName>
</protein>
<name>A0A9P4IFT5_9PEZI</name>
<evidence type="ECO:0000313" key="6">
    <source>
        <dbReference type="Proteomes" id="UP000799772"/>
    </source>
</evidence>
<dbReference type="GO" id="GO:0006412">
    <property type="term" value="P:translation"/>
    <property type="evidence" value="ECO:0007669"/>
    <property type="project" value="InterPro"/>
</dbReference>
<dbReference type="AlphaFoldDB" id="A0A9P4IFT5"/>
<keyword evidence="2 4" id="KW-0689">Ribosomal protein</keyword>
<dbReference type="GO" id="GO:0003723">
    <property type="term" value="F:RNA binding"/>
    <property type="evidence" value="ECO:0007669"/>
    <property type="project" value="InterPro"/>
</dbReference>
<accession>A0A9P4IFT5</accession>
<keyword evidence="6" id="KW-1185">Reference proteome</keyword>
<evidence type="ECO:0000313" key="5">
    <source>
        <dbReference type="EMBL" id="KAF2098505.1"/>
    </source>
</evidence>